<keyword evidence="3" id="KW-1003">Cell membrane</keyword>
<evidence type="ECO:0000256" key="4">
    <source>
        <dbReference type="ARBA" id="ARBA00022692"/>
    </source>
</evidence>
<evidence type="ECO:0000256" key="2">
    <source>
        <dbReference type="ARBA" id="ARBA00008806"/>
    </source>
</evidence>
<dbReference type="Pfam" id="PF02534">
    <property type="entry name" value="T4SS-DNA_transf"/>
    <property type="match status" value="1"/>
</dbReference>
<dbReference type="PANTHER" id="PTHR37937:SF1">
    <property type="entry name" value="CONJUGATIVE TRANSFER: DNA TRANSPORT"/>
    <property type="match status" value="1"/>
</dbReference>
<dbReference type="PANTHER" id="PTHR37937">
    <property type="entry name" value="CONJUGATIVE TRANSFER: DNA TRANSPORT"/>
    <property type="match status" value="1"/>
</dbReference>
<dbReference type="InterPro" id="IPR051539">
    <property type="entry name" value="T4SS-coupling_protein"/>
</dbReference>
<keyword evidence="6 8" id="KW-0472">Membrane</keyword>
<dbReference type="KEGG" id="deo:CAY53_02160"/>
<evidence type="ECO:0000313" key="10">
    <source>
        <dbReference type="Proteomes" id="UP000239867"/>
    </source>
</evidence>
<evidence type="ECO:0000256" key="6">
    <source>
        <dbReference type="ARBA" id="ARBA00023136"/>
    </source>
</evidence>
<evidence type="ECO:0000256" key="5">
    <source>
        <dbReference type="ARBA" id="ARBA00022989"/>
    </source>
</evidence>
<evidence type="ECO:0000256" key="8">
    <source>
        <dbReference type="SAM" id="Phobius"/>
    </source>
</evidence>
<dbReference type="InterPro" id="IPR027417">
    <property type="entry name" value="P-loop_NTPase"/>
</dbReference>
<dbReference type="GO" id="GO:0005886">
    <property type="term" value="C:plasma membrane"/>
    <property type="evidence" value="ECO:0007669"/>
    <property type="project" value="UniProtKB-SubCell"/>
</dbReference>
<evidence type="ECO:0008006" key="11">
    <source>
        <dbReference type="Google" id="ProtNLM"/>
    </source>
</evidence>
<accession>A0A2L1GL97</accession>
<dbReference type="CDD" id="cd01127">
    <property type="entry name" value="TrwB_TraG_TraD_VirD4"/>
    <property type="match status" value="2"/>
</dbReference>
<evidence type="ECO:0000313" key="9">
    <source>
        <dbReference type="EMBL" id="AVD70428.1"/>
    </source>
</evidence>
<name>A0A2L1GL97_9BACT</name>
<dbReference type="AlphaFoldDB" id="A0A2L1GL97"/>
<proteinExistence type="inferred from homology"/>
<evidence type="ECO:0000256" key="1">
    <source>
        <dbReference type="ARBA" id="ARBA00004651"/>
    </source>
</evidence>
<feature type="transmembrane region" description="Helical" evidence="8">
    <location>
        <begin position="89"/>
        <end position="107"/>
    </location>
</feature>
<gene>
    <name evidence="9" type="ORF">CAY53_02160</name>
</gene>
<dbReference type="InterPro" id="IPR003688">
    <property type="entry name" value="TraG/VirD4"/>
</dbReference>
<protein>
    <recommendedName>
        <fullName evidence="11">Conjugal transfer protein TraG</fullName>
    </recommendedName>
</protein>
<dbReference type="Proteomes" id="UP000239867">
    <property type="component" value="Chromosome"/>
</dbReference>
<sequence length="664" mass="73781">MKQPQYGHQREKKYSRVWPSLALVLGSLWAMAVFFWFSHQVGEAYGWHAALGSPLSLNGYAVYTPFAAWNWPPEVWKNETVSRTLENSLTFFAAVPLLLFIVCMAASRNQGAIRDLHGSASFATKQEIKEMGYFGGEGVYVGGWWDRKARKQLYLRHNGPEHILCFAPTRSGKGVGLILPTLLSWPDSTVVLDIKGENHAHTSGWLASQGNRVLRFDPADDSFQSTRYNPLEEVRINSGRCISDIQNIASMVLDPNGEGLKDHWNKAAFSFFGAVILHCMIVKLYEEKRHATMYDVIMTMRDPRDLEGNQKTLFKQIAGTDHTAMLLEMFHMDRALAESMHNYCASAASGMIKTPDRELGSTISTAIVNLSLYTDPVVAHNIGASDFHIADLMDSEQAINLYLVISPADIDRLRPLLRIFVSQLLGRLTERLEFSQGGTKKTWRHRLLLMLDEFTSLGRLAIVERAISYMAGYGIKGYFIVQDLRQLSAAYGQDNALMANCHIRIAHAPTQVETADYLSKLTGTTTVVQRKKSLSSGRGGSGSSVSVQETARPLLTPDECMRLSGIHRAQSSYWQRFSPVEPGEMLIFTAGNSPIYGLQILHFIDPVFLERARNLPVVDGKPFVLDDDRGGTVAPAPGPEAAETAAGAYLRYLSDLPENIAEAA</sequence>
<dbReference type="Gene3D" id="3.40.50.300">
    <property type="entry name" value="P-loop containing nucleotide triphosphate hydrolases"/>
    <property type="match status" value="1"/>
</dbReference>
<organism evidence="9 10">
    <name type="scientific">Desulfobulbus oralis</name>
    <dbReference type="NCBI Taxonomy" id="1986146"/>
    <lineage>
        <taxon>Bacteria</taxon>
        <taxon>Pseudomonadati</taxon>
        <taxon>Thermodesulfobacteriota</taxon>
        <taxon>Desulfobulbia</taxon>
        <taxon>Desulfobulbales</taxon>
        <taxon>Desulfobulbaceae</taxon>
        <taxon>Desulfobulbus</taxon>
    </lineage>
</organism>
<dbReference type="RefSeq" id="WP_104935735.1">
    <property type="nucleotide sequence ID" value="NZ_CP021255.1"/>
</dbReference>
<comment type="similarity">
    <text evidence="2">Belongs to the VirD4/TraG family.</text>
</comment>
<comment type="subcellular location">
    <subcellularLocation>
        <location evidence="1">Cell membrane</location>
        <topology evidence="1">Multi-pass membrane protein</topology>
    </subcellularLocation>
</comment>
<reference evidence="9" key="2">
    <citation type="journal article" date="2018" name="MBio">
        <title>Insights into the evolution of host association through the isolation and characterization of a novel human periodontal pathobiont, Desulfobulbus oralis.</title>
        <authorList>
            <person name="Cross K.L."/>
            <person name="Chirania P."/>
            <person name="Xiong W."/>
            <person name="Beall C.J."/>
            <person name="Elkins J.G."/>
            <person name="Giannone R.J."/>
            <person name="Griffen A.L."/>
            <person name="Guss A.M."/>
            <person name="Hettich R.L."/>
            <person name="Joshi S.S."/>
            <person name="Mokrzan E.M."/>
            <person name="Martin R.K."/>
            <person name="Zhulin I.B."/>
            <person name="Leys E.J."/>
            <person name="Podar M."/>
        </authorList>
    </citation>
    <scope>NUCLEOTIDE SEQUENCE [LARGE SCALE GENOMIC DNA]</scope>
    <source>
        <strain evidence="9">ORNL</strain>
    </source>
</reference>
<reference evidence="9" key="1">
    <citation type="submission" date="2017-05" db="EMBL/GenBank/DDBJ databases">
        <authorList>
            <person name="Song R."/>
            <person name="Chenine A.L."/>
            <person name="Ruprecht R.M."/>
        </authorList>
    </citation>
    <scope>NUCLEOTIDE SEQUENCE</scope>
    <source>
        <strain evidence="9">ORNL</strain>
    </source>
</reference>
<feature type="transmembrane region" description="Helical" evidence="8">
    <location>
        <begin position="21"/>
        <end position="38"/>
    </location>
</feature>
<keyword evidence="10" id="KW-1185">Reference proteome</keyword>
<dbReference type="OrthoDB" id="9759295at2"/>
<keyword evidence="4 8" id="KW-0812">Transmembrane</keyword>
<dbReference type="EMBL" id="CP021255">
    <property type="protein sequence ID" value="AVD70428.1"/>
    <property type="molecule type" value="Genomic_DNA"/>
</dbReference>
<evidence type="ECO:0000256" key="7">
    <source>
        <dbReference type="SAM" id="MobiDB-lite"/>
    </source>
</evidence>
<evidence type="ECO:0000256" key="3">
    <source>
        <dbReference type="ARBA" id="ARBA00022475"/>
    </source>
</evidence>
<keyword evidence="5 8" id="KW-1133">Transmembrane helix</keyword>
<feature type="region of interest" description="Disordered" evidence="7">
    <location>
        <begin position="530"/>
        <end position="549"/>
    </location>
</feature>
<dbReference type="SUPFAM" id="SSF52540">
    <property type="entry name" value="P-loop containing nucleoside triphosphate hydrolases"/>
    <property type="match status" value="1"/>
</dbReference>